<dbReference type="PIRSF" id="PIRSF006246">
    <property type="entry name" value="Asp_decarbox"/>
    <property type="match status" value="1"/>
</dbReference>
<evidence type="ECO:0000256" key="10">
    <source>
        <dbReference type="PIRSR" id="PIRSR006246-1"/>
    </source>
</evidence>
<dbReference type="UniPathway" id="UPA00028">
    <property type="reaction ID" value="UER00002"/>
</dbReference>
<evidence type="ECO:0000313" key="15">
    <source>
        <dbReference type="Proteomes" id="UP000006329"/>
    </source>
</evidence>
<feature type="binding site" evidence="9 11">
    <location>
        <begin position="73"/>
        <end position="75"/>
    </location>
    <ligand>
        <name>substrate</name>
    </ligand>
</feature>
<comment type="similarity">
    <text evidence="9">Belongs to the PanD family.</text>
</comment>
<dbReference type="NCBIfam" id="TIGR00223">
    <property type="entry name" value="panD"/>
    <property type="match status" value="1"/>
</dbReference>
<dbReference type="PANTHER" id="PTHR21012:SF0">
    <property type="entry name" value="ASPARTATE 1-DECARBOXYLASE"/>
    <property type="match status" value="1"/>
</dbReference>
<dbReference type="InterPro" id="IPR003190">
    <property type="entry name" value="Asp_decarbox"/>
</dbReference>
<keyword evidence="5 9" id="KW-0865">Zymogen</keyword>
<dbReference type="PANTHER" id="PTHR21012">
    <property type="entry name" value="ASPARTATE 1-DECARBOXYLASE"/>
    <property type="match status" value="1"/>
</dbReference>
<keyword evidence="1 9" id="KW-0963">Cytoplasm</keyword>
<name>A0A0E2B9I8_9LEPT</name>
<dbReference type="Proteomes" id="UP000006329">
    <property type="component" value="Unassembled WGS sequence"/>
</dbReference>
<comment type="caution">
    <text evidence="14">The sequence shown here is derived from an EMBL/GenBank/DDBJ whole genome shotgun (WGS) entry which is preliminary data.</text>
</comment>
<comment type="function">
    <text evidence="9">Catalyzes the pyruvoyl-dependent decarboxylation of aspartate to produce beta-alanine.</text>
</comment>
<comment type="subunit">
    <text evidence="9">Heterooctamer of four alpha and four beta subunits.</text>
</comment>
<dbReference type="GO" id="GO:0015940">
    <property type="term" value="P:pantothenate biosynthetic process"/>
    <property type="evidence" value="ECO:0007669"/>
    <property type="project" value="UniProtKB-UniRule"/>
</dbReference>
<keyword evidence="6 9" id="KW-0456">Lyase</keyword>
<evidence type="ECO:0000256" key="6">
    <source>
        <dbReference type="ARBA" id="ARBA00023239"/>
    </source>
</evidence>
<evidence type="ECO:0000256" key="3">
    <source>
        <dbReference type="ARBA" id="ARBA00022793"/>
    </source>
</evidence>
<gene>
    <name evidence="9 14" type="primary">panD</name>
    <name evidence="14" type="ORF">LEP1GSC179_1466</name>
</gene>
<dbReference type="Gene3D" id="2.40.40.20">
    <property type="match status" value="1"/>
</dbReference>
<keyword evidence="8 9" id="KW-0670">Pyruvate</keyword>
<sequence>MQITVMKGKIHRATVTDADLNYEGSLTVDMDLVDAAGMRVYEKVSVVNVNNGARFETYIIEGKRGSGEICLNGAAARLGMKGDKIIIITYAQVEEKELPTDYTPKVVHVDENNRKR</sequence>
<dbReference type="GO" id="GO:0005829">
    <property type="term" value="C:cytosol"/>
    <property type="evidence" value="ECO:0007669"/>
    <property type="project" value="TreeGrafter"/>
</dbReference>
<evidence type="ECO:0000256" key="13">
    <source>
        <dbReference type="PIRSR" id="PIRSR006246-5"/>
    </source>
</evidence>
<feature type="active site" description="Schiff-base intermediate with substrate; via pyruvic acid" evidence="9 10">
    <location>
        <position position="25"/>
    </location>
</feature>
<dbReference type="CDD" id="cd06919">
    <property type="entry name" value="Asp_decarbox"/>
    <property type="match status" value="1"/>
</dbReference>
<dbReference type="HAMAP" id="MF_00446">
    <property type="entry name" value="PanD"/>
    <property type="match status" value="1"/>
</dbReference>
<comment type="pathway">
    <text evidence="9">Cofactor biosynthesis; (R)-pantothenate biosynthesis; beta-alanine from L-aspartate: step 1/1.</text>
</comment>
<keyword evidence="4 9" id="KW-0068">Autocatalytic cleavage</keyword>
<keyword evidence="3 9" id="KW-0210">Decarboxylase</keyword>
<protein>
    <recommendedName>
        <fullName evidence="9">Aspartate 1-decarboxylase</fullName>
        <ecNumber evidence="9">4.1.1.11</ecNumber>
    </recommendedName>
    <alternativeName>
        <fullName evidence="9">Aspartate alpha-decarboxylase</fullName>
    </alternativeName>
    <component>
        <recommendedName>
            <fullName evidence="9">Aspartate 1-decarboxylase beta chain</fullName>
        </recommendedName>
    </component>
    <component>
        <recommendedName>
            <fullName evidence="9">Aspartate 1-decarboxylase alpha chain</fullName>
        </recommendedName>
    </component>
</protein>
<keyword evidence="2 9" id="KW-0566">Pantothenate biosynthesis</keyword>
<dbReference type="GO" id="GO:0006523">
    <property type="term" value="P:alanine biosynthetic process"/>
    <property type="evidence" value="ECO:0007669"/>
    <property type="project" value="InterPro"/>
</dbReference>
<organism evidence="14 15">
    <name type="scientific">Leptospira santarosai str. MOR084</name>
    <dbReference type="NCBI Taxonomy" id="1049984"/>
    <lineage>
        <taxon>Bacteria</taxon>
        <taxon>Pseudomonadati</taxon>
        <taxon>Spirochaetota</taxon>
        <taxon>Spirochaetia</taxon>
        <taxon>Leptospirales</taxon>
        <taxon>Leptospiraceae</taxon>
        <taxon>Leptospira</taxon>
    </lineage>
</organism>
<evidence type="ECO:0000256" key="5">
    <source>
        <dbReference type="ARBA" id="ARBA00023145"/>
    </source>
</evidence>
<feature type="modified residue" description="Pyruvic acid (Ser)" evidence="9 12">
    <location>
        <position position="25"/>
    </location>
</feature>
<keyword evidence="15" id="KW-1185">Reference proteome</keyword>
<accession>A0A0E2B9I8</accession>
<dbReference type="EC" id="4.1.1.11" evidence="9"/>
<keyword evidence="7 9" id="KW-0704">Schiff base</keyword>
<comment type="cofactor">
    <cofactor evidence="9 10">
        <name>pyruvate</name>
        <dbReference type="ChEBI" id="CHEBI:15361"/>
    </cofactor>
    <text evidence="9 10">Binds 1 pyruvoyl group covalently per subunit.</text>
</comment>
<proteinExistence type="inferred from homology"/>
<evidence type="ECO:0000256" key="9">
    <source>
        <dbReference type="HAMAP-Rule" id="MF_00446"/>
    </source>
</evidence>
<dbReference type="InterPro" id="IPR009010">
    <property type="entry name" value="Asp_de-COase-like_dom_sf"/>
</dbReference>
<dbReference type="Pfam" id="PF02261">
    <property type="entry name" value="Asp_decarbox"/>
    <property type="match status" value="1"/>
</dbReference>
<dbReference type="GO" id="GO:0004068">
    <property type="term" value="F:aspartate 1-decarboxylase activity"/>
    <property type="evidence" value="ECO:0007669"/>
    <property type="project" value="UniProtKB-UniRule"/>
</dbReference>
<evidence type="ECO:0000256" key="8">
    <source>
        <dbReference type="ARBA" id="ARBA00023317"/>
    </source>
</evidence>
<evidence type="ECO:0000256" key="11">
    <source>
        <dbReference type="PIRSR" id="PIRSR006246-2"/>
    </source>
</evidence>
<dbReference type="SUPFAM" id="SSF50692">
    <property type="entry name" value="ADC-like"/>
    <property type="match status" value="1"/>
</dbReference>
<comment type="subcellular location">
    <subcellularLocation>
        <location evidence="9">Cytoplasm</location>
    </subcellularLocation>
</comment>
<dbReference type="EMBL" id="AHON02000083">
    <property type="protein sequence ID" value="EKO32036.1"/>
    <property type="molecule type" value="Genomic_DNA"/>
</dbReference>
<feature type="active site" description="Proton donor" evidence="9 10">
    <location>
        <position position="58"/>
    </location>
</feature>
<feature type="chain" id="PRO_5013991341" description="Aspartate 1-decarboxylase alpha chain" evidence="9 13">
    <location>
        <begin position="25"/>
        <end position="116"/>
    </location>
</feature>
<reference evidence="14" key="1">
    <citation type="submission" date="2012-10" db="EMBL/GenBank/DDBJ databases">
        <authorList>
            <person name="Harkins D.M."/>
            <person name="Durkin A.S."/>
            <person name="Brinkac L.M."/>
            <person name="Haft D.H."/>
            <person name="Selengut J.D."/>
            <person name="Sanka R."/>
            <person name="DePew J."/>
            <person name="Purushe J."/>
            <person name="Matthias M.A."/>
            <person name="Vinetz J.M."/>
            <person name="Sutton G.G."/>
            <person name="Nierman W.C."/>
            <person name="Fouts D.E."/>
        </authorList>
    </citation>
    <scope>NUCLEOTIDE SEQUENCE [LARGE SCALE GENOMIC DNA]</scope>
    <source>
        <strain evidence="14">MOR084</strain>
    </source>
</reference>
<evidence type="ECO:0000256" key="2">
    <source>
        <dbReference type="ARBA" id="ARBA00022655"/>
    </source>
</evidence>
<evidence type="ECO:0000256" key="1">
    <source>
        <dbReference type="ARBA" id="ARBA00022490"/>
    </source>
</evidence>
<comment type="PTM">
    <text evidence="9 12">Is synthesized initially as an inactive proenzyme, which is activated by self-cleavage at a specific serine bond to produce a beta-subunit with a hydroxyl group at its C-terminus and an alpha-subunit with a pyruvoyl group at its N-terminus.</text>
</comment>
<feature type="binding site" evidence="9 11">
    <location>
        <position position="57"/>
    </location>
    <ligand>
        <name>substrate</name>
    </ligand>
</feature>
<evidence type="ECO:0000256" key="7">
    <source>
        <dbReference type="ARBA" id="ARBA00023270"/>
    </source>
</evidence>
<evidence type="ECO:0000256" key="4">
    <source>
        <dbReference type="ARBA" id="ARBA00022813"/>
    </source>
</evidence>
<evidence type="ECO:0000313" key="14">
    <source>
        <dbReference type="EMBL" id="EKO32036.1"/>
    </source>
</evidence>
<evidence type="ECO:0000256" key="12">
    <source>
        <dbReference type="PIRSR" id="PIRSR006246-3"/>
    </source>
</evidence>
<comment type="catalytic activity">
    <reaction evidence="9">
        <text>L-aspartate + H(+) = beta-alanine + CO2</text>
        <dbReference type="Rhea" id="RHEA:19497"/>
        <dbReference type="ChEBI" id="CHEBI:15378"/>
        <dbReference type="ChEBI" id="CHEBI:16526"/>
        <dbReference type="ChEBI" id="CHEBI:29991"/>
        <dbReference type="ChEBI" id="CHEBI:57966"/>
        <dbReference type="EC" id="4.1.1.11"/>
    </reaction>
</comment>
<dbReference type="AlphaFoldDB" id="A0A0E2B9I8"/>
<feature type="chain" id="PRO_5013991344" description="Aspartate 1-decarboxylase beta chain" evidence="9 13">
    <location>
        <begin position="1"/>
        <end position="24"/>
    </location>
</feature>